<dbReference type="OrthoDB" id="9775607at2"/>
<feature type="binding site" evidence="3">
    <location>
        <position position="224"/>
    </location>
    <ligand>
        <name>Zn(2+)</name>
        <dbReference type="ChEBI" id="CHEBI:29105"/>
        <label>2</label>
        <note>catalytic</note>
    </ligand>
</feature>
<dbReference type="GO" id="GO:0005737">
    <property type="term" value="C:cytoplasm"/>
    <property type="evidence" value="ECO:0007669"/>
    <property type="project" value="UniProtKB-SubCell"/>
</dbReference>
<dbReference type="GO" id="GO:0016810">
    <property type="term" value="F:hydrolase activity, acting on carbon-nitrogen (but not peptide) bonds"/>
    <property type="evidence" value="ECO:0007669"/>
    <property type="project" value="InterPro"/>
</dbReference>
<evidence type="ECO:0000259" key="4">
    <source>
        <dbReference type="Pfam" id="PF01979"/>
    </source>
</evidence>
<evidence type="ECO:0000313" key="6">
    <source>
        <dbReference type="Proteomes" id="UP000236151"/>
    </source>
</evidence>
<comment type="PTM">
    <text evidence="1">Carboxylation allows a single lysine to coordinate two zinc ions.</text>
</comment>
<dbReference type="NCBIfam" id="TIGR01975">
    <property type="entry name" value="isoAsp_dipep"/>
    <property type="match status" value="1"/>
</dbReference>
<dbReference type="Gene3D" id="3.20.20.140">
    <property type="entry name" value="Metal-dependent hydrolases"/>
    <property type="match status" value="1"/>
</dbReference>
<feature type="active site" description="Proton acceptor" evidence="2">
    <location>
        <position position="281"/>
    </location>
</feature>
<dbReference type="GO" id="GO:0008237">
    <property type="term" value="F:metallopeptidase activity"/>
    <property type="evidence" value="ECO:0007669"/>
    <property type="project" value="UniProtKB-KW"/>
</dbReference>
<dbReference type="Proteomes" id="UP000236151">
    <property type="component" value="Unassembled WGS sequence"/>
</dbReference>
<dbReference type="GO" id="GO:0008798">
    <property type="term" value="F:beta-aspartyl-peptidase activity"/>
    <property type="evidence" value="ECO:0007669"/>
    <property type="project" value="InterPro"/>
</dbReference>
<dbReference type="InterPro" id="IPR050378">
    <property type="entry name" value="Metallo-dep_Hydrolases_sf"/>
</dbReference>
<feature type="domain" description="Amidohydrolase-related" evidence="4">
    <location>
        <begin position="264"/>
        <end position="366"/>
    </location>
</feature>
<comment type="similarity">
    <text evidence="1">Belongs to the peptidase M38 family.</text>
</comment>
<comment type="cofactor">
    <cofactor evidence="1 3">
        <name>Zn(2+)</name>
        <dbReference type="ChEBI" id="CHEBI:29105"/>
    </cofactor>
    <text evidence="1 3">Binds 2 Zn(2+) ions per subunit.</text>
</comment>
<keyword evidence="1 3" id="KW-0862">Zinc</keyword>
<comment type="subcellular location">
    <subcellularLocation>
        <location evidence="1">Cytoplasm</location>
    </subcellularLocation>
</comment>
<dbReference type="InterPro" id="IPR011059">
    <property type="entry name" value="Metal-dep_hydrolase_composite"/>
</dbReference>
<dbReference type="Pfam" id="PF01979">
    <property type="entry name" value="Amidohydro_1"/>
    <property type="match status" value="1"/>
</dbReference>
<accession>A0A2K2EY84</accession>
<evidence type="ECO:0000256" key="1">
    <source>
        <dbReference type="PIRNR" id="PIRNR001238"/>
    </source>
</evidence>
<evidence type="ECO:0000256" key="2">
    <source>
        <dbReference type="PIRSR" id="PIRSR001238-1"/>
    </source>
</evidence>
<feature type="binding site" evidence="3">
    <location>
        <position position="63"/>
    </location>
    <ligand>
        <name>Zn(2+)</name>
        <dbReference type="ChEBI" id="CHEBI:29105"/>
        <label>1</label>
        <note>catalytic</note>
    </ligand>
</feature>
<reference evidence="5 6" key="1">
    <citation type="submission" date="2017-06" db="EMBL/GenBank/DDBJ databases">
        <title>Investigating the central metabolism of Clostridium thermosuccinogenes.</title>
        <authorList>
            <person name="Koendjbiharie J.G."/>
            <person name="van Kranenburg R."/>
        </authorList>
    </citation>
    <scope>NUCLEOTIDE SEQUENCE [LARGE SCALE GENOMIC DNA]</scope>
    <source>
        <strain evidence="5 6">DSM 5806</strain>
    </source>
</reference>
<sequence length="383" mass="40793">MFKLLKNGHCFTPGDAGKKDILVAYGTICRMEDWIGEDNLWDVEVFDCSGKIVCPGLIDQHVHIVGGGGEEGPVSRIPEIMLGDIISAGVTTLVGVLGVDDITRNIAGLLAKARAIEAEGPSTYIYTGSYGIPTATLTGKVISDITLIDKIIGVGEVAISDYRSSHPDMQMLKSLAYEARVGGLLGAKAGVVHIHVGDGFKGLTPLTDMLEDSDFPMEMFVPTHLNRSKKLFEQAVEYAAKGGNIDLTAGESSEKGYSIPDAMEMLIGRGVDMQKVTLSSDGNGSMPSGQGDSTGVGKMVQLLNDVRACIVEKKLDVGTVLQTVTSNVARILKLYPKKGILSVGSDADILVLDEKDLSLDTLFIKGSPFIKQGNIIKKGRYEG</sequence>
<dbReference type="RefSeq" id="WP_103080338.1">
    <property type="nucleotide sequence ID" value="NZ_CP021850.1"/>
</dbReference>
<evidence type="ECO:0000313" key="5">
    <source>
        <dbReference type="EMBL" id="PNU00956.1"/>
    </source>
</evidence>
<comment type="function">
    <text evidence="1">Catalyzes the hydrolytic cleavage of a subset of L-isoaspartyl (L-beta-aspartyl) dipeptides. Used to degrade proteins damaged by L-isoaspartyl residues formation.</text>
</comment>
<dbReference type="InterPro" id="IPR032466">
    <property type="entry name" value="Metal_Hydrolase"/>
</dbReference>
<organism evidence="5 6">
    <name type="scientific">Clostridium thermosuccinogenes</name>
    <dbReference type="NCBI Taxonomy" id="84032"/>
    <lineage>
        <taxon>Bacteria</taxon>
        <taxon>Bacillati</taxon>
        <taxon>Bacillota</taxon>
        <taxon>Clostridia</taxon>
        <taxon>Eubacteriales</taxon>
        <taxon>Clostridiaceae</taxon>
        <taxon>Clostridium</taxon>
    </lineage>
</organism>
<keyword evidence="1 3" id="KW-0479">Metal-binding</keyword>
<comment type="caution">
    <text evidence="5">The sequence shown here is derived from an EMBL/GenBank/DDBJ whole genome shotgun (WGS) entry which is preliminary data.</text>
</comment>
<dbReference type="EC" id="3.4.19.-" evidence="1"/>
<feature type="binding site" evidence="3">
    <location>
        <position position="281"/>
    </location>
    <ligand>
        <name>Zn(2+)</name>
        <dbReference type="ChEBI" id="CHEBI:29105"/>
        <label>1</label>
        <note>catalytic</note>
    </ligand>
</feature>
<gene>
    <name evidence="5" type="ORF">CDQ84_03505</name>
</gene>
<proteinExistence type="inferred from homology"/>
<dbReference type="AlphaFoldDB" id="A0A2K2EY84"/>
<keyword evidence="1" id="KW-0378">Hydrolase</keyword>
<dbReference type="PANTHER" id="PTHR11647">
    <property type="entry name" value="HYDRANTOINASE/DIHYDROPYRIMIDINASE FAMILY MEMBER"/>
    <property type="match status" value="1"/>
</dbReference>
<dbReference type="SUPFAM" id="SSF51338">
    <property type="entry name" value="Composite domain of metallo-dependent hydrolases"/>
    <property type="match status" value="1"/>
</dbReference>
<dbReference type="KEGG" id="cthd:CDO33_00875"/>
<dbReference type="GO" id="GO:0046872">
    <property type="term" value="F:metal ion binding"/>
    <property type="evidence" value="ECO:0007669"/>
    <property type="project" value="UniProtKB-KW"/>
</dbReference>
<dbReference type="InterPro" id="IPR006680">
    <property type="entry name" value="Amidohydro-rel"/>
</dbReference>
<dbReference type="PANTHER" id="PTHR11647:SF1">
    <property type="entry name" value="COLLAPSIN RESPONSE MEDIATOR PROTEIN"/>
    <property type="match status" value="1"/>
</dbReference>
<dbReference type="InterPro" id="IPR010229">
    <property type="entry name" value="Pept_M38_dipep"/>
</dbReference>
<dbReference type="EMBL" id="NIOJ01000005">
    <property type="protein sequence ID" value="PNU00956.1"/>
    <property type="molecule type" value="Genomic_DNA"/>
</dbReference>
<keyword evidence="1" id="KW-0645">Protease</keyword>
<dbReference type="PIRSF" id="PIRSF001238">
    <property type="entry name" value="IadA"/>
    <property type="match status" value="1"/>
</dbReference>
<dbReference type="SUPFAM" id="SSF51556">
    <property type="entry name" value="Metallo-dependent hydrolases"/>
    <property type="match status" value="1"/>
</dbReference>
<dbReference type="GO" id="GO:0006508">
    <property type="term" value="P:proteolysis"/>
    <property type="evidence" value="ECO:0007669"/>
    <property type="project" value="UniProtKB-KW"/>
</dbReference>
<feature type="binding site" evidence="3">
    <location>
        <position position="61"/>
    </location>
    <ligand>
        <name>Zn(2+)</name>
        <dbReference type="ChEBI" id="CHEBI:29105"/>
        <label>1</label>
        <note>catalytic</note>
    </ligand>
</feature>
<keyword evidence="6" id="KW-1185">Reference proteome</keyword>
<dbReference type="Gene3D" id="2.30.40.10">
    <property type="entry name" value="Urease, subunit C, domain 1"/>
    <property type="match status" value="1"/>
</dbReference>
<name>A0A2K2EY84_9CLOT</name>
<evidence type="ECO:0000256" key="3">
    <source>
        <dbReference type="PIRSR" id="PIRSR001238-3"/>
    </source>
</evidence>
<keyword evidence="1" id="KW-0482">Metalloprotease</keyword>
<protein>
    <recommendedName>
        <fullName evidence="1">Isoaspartyl dipeptidase</fullName>
        <ecNumber evidence="1">3.4.19.-</ecNumber>
    </recommendedName>
</protein>
<feature type="binding site" evidence="3">
    <location>
        <position position="195"/>
    </location>
    <ligand>
        <name>Zn(2+)</name>
        <dbReference type="ChEBI" id="CHEBI:29105"/>
        <label>2</label>
        <note>catalytic</note>
    </ligand>
</feature>